<dbReference type="AlphaFoldDB" id="X1PK45"/>
<dbReference type="Gene3D" id="2.60.40.10">
    <property type="entry name" value="Immunoglobulins"/>
    <property type="match status" value="1"/>
</dbReference>
<gene>
    <name evidence="1" type="ORF">S06H3_26797</name>
</gene>
<organism evidence="1">
    <name type="scientific">marine sediment metagenome</name>
    <dbReference type="NCBI Taxonomy" id="412755"/>
    <lineage>
        <taxon>unclassified sequences</taxon>
        <taxon>metagenomes</taxon>
        <taxon>ecological metagenomes</taxon>
    </lineage>
</organism>
<dbReference type="EMBL" id="BARV01015511">
    <property type="protein sequence ID" value="GAI31254.1"/>
    <property type="molecule type" value="Genomic_DNA"/>
</dbReference>
<evidence type="ECO:0008006" key="2">
    <source>
        <dbReference type="Google" id="ProtNLM"/>
    </source>
</evidence>
<name>X1PK45_9ZZZZ</name>
<proteinExistence type="predicted"/>
<comment type="caution">
    <text evidence="1">The sequence shown here is derived from an EMBL/GenBank/DDBJ whole genome shotgun (WGS) entry which is preliminary data.</text>
</comment>
<dbReference type="InterPro" id="IPR013783">
    <property type="entry name" value="Ig-like_fold"/>
</dbReference>
<evidence type="ECO:0000313" key="1">
    <source>
        <dbReference type="EMBL" id="GAI31254.1"/>
    </source>
</evidence>
<reference evidence="1" key="1">
    <citation type="journal article" date="2014" name="Front. Microbiol.">
        <title>High frequency of phylogenetically diverse reductive dehalogenase-homologous genes in deep subseafloor sedimentary metagenomes.</title>
        <authorList>
            <person name="Kawai M."/>
            <person name="Futagami T."/>
            <person name="Toyoda A."/>
            <person name="Takaki Y."/>
            <person name="Nishi S."/>
            <person name="Hori S."/>
            <person name="Arai W."/>
            <person name="Tsubouchi T."/>
            <person name="Morono Y."/>
            <person name="Uchiyama I."/>
            <person name="Ito T."/>
            <person name="Fujiyama A."/>
            <person name="Inagaki F."/>
            <person name="Takami H."/>
        </authorList>
    </citation>
    <scope>NUCLEOTIDE SEQUENCE</scope>
    <source>
        <strain evidence="1">Expedition CK06-06</strain>
    </source>
</reference>
<protein>
    <recommendedName>
        <fullName evidence="2">Fibronectin type-III domain-containing protein</fullName>
    </recommendedName>
</protein>
<sequence length="293" mass="33409">DTLKPTFTWQKNGDPDPLDSVKFDLYVSTNSNPGQKVISNLTNNTYTLQNNLLQYTIYYWKIVAKDTTAREKESSVWSFKTKLLYYFGIKTKDENAGNWSKVSNSTDTFPRSSPPEYFSLYQPQNFINLGSAVTFYWQNKGDPDEPYGDKISSYTFYYSTSAQSIAGQTDLLQPVTTIYNISASSFSFESNTVSSITISGLMENATVWYVVEAIDTESTTRISTAIFNLHFVRINNIPEDPNQSELRTSSGIVSTRKPTFQWDCSDPDPGDYIVSYTLRYSKDNFEFYTDTEN</sequence>
<feature type="non-terminal residue" evidence="1">
    <location>
        <position position="293"/>
    </location>
</feature>
<feature type="non-terminal residue" evidence="1">
    <location>
        <position position="1"/>
    </location>
</feature>
<accession>X1PK45</accession>